<dbReference type="OrthoDB" id="71501at2759"/>
<sequence length="371" mass="41221">MSLPSPPADELGNLLGNDTKPWGDRMLVRRPSTESTDRNTSRKRRRDEISYLRGKVTALEAELAQLVSTSPVAPPPWKRLATQMCDEMHDAIAVNHMYKRVLRDQIRFGQALQTLLASQPEMHIVSTSDQGHWKALHLTTDPHQRRATAAAIAHHQLQQLDHVLVATGLATSTSPRTTSVEPKVWSANGHDVLVVEAVICREFELPAADAADLMWAVSQGALANVALPISLLESFDASLVYANVAYPTRPNLFDRHVLHRIDEPSRHVIVLRSIVQDDYRPQTPDAKHSNSSAWTVIEPLGPTRCCYKWVLRATPPLQTDVPTTEQSREAIDDLLRDWTTIVGQFDAGMQPLLLECTKTVPPRATAFASTA</sequence>
<feature type="compositionally biased region" description="Basic and acidic residues" evidence="1">
    <location>
        <begin position="21"/>
        <end position="46"/>
    </location>
</feature>
<accession>A0A485L623</accession>
<name>A0A485L623_9STRA</name>
<evidence type="ECO:0000256" key="1">
    <source>
        <dbReference type="SAM" id="MobiDB-lite"/>
    </source>
</evidence>
<dbReference type="AlphaFoldDB" id="A0A485L623"/>
<evidence type="ECO:0000313" key="4">
    <source>
        <dbReference type="Proteomes" id="UP000332933"/>
    </source>
</evidence>
<reference evidence="3 4" key="1">
    <citation type="submission" date="2019-03" db="EMBL/GenBank/DDBJ databases">
        <authorList>
            <person name="Gaulin E."/>
            <person name="Dumas B."/>
        </authorList>
    </citation>
    <scope>NUCLEOTIDE SEQUENCE [LARGE SCALE GENOMIC DNA]</scope>
    <source>
        <strain evidence="3">CBS 568.67</strain>
    </source>
</reference>
<evidence type="ECO:0000313" key="2">
    <source>
        <dbReference type="EMBL" id="KAF0693102.1"/>
    </source>
</evidence>
<protein>
    <submittedName>
        <fullName evidence="3">Aste57867_15891 protein</fullName>
    </submittedName>
</protein>
<gene>
    <name evidence="3" type="primary">Aste57867_15891</name>
    <name evidence="2" type="ORF">As57867_015835</name>
    <name evidence="3" type="ORF">ASTE57867_15891</name>
</gene>
<proteinExistence type="predicted"/>
<organism evidence="3 4">
    <name type="scientific">Aphanomyces stellatus</name>
    <dbReference type="NCBI Taxonomy" id="120398"/>
    <lineage>
        <taxon>Eukaryota</taxon>
        <taxon>Sar</taxon>
        <taxon>Stramenopiles</taxon>
        <taxon>Oomycota</taxon>
        <taxon>Saprolegniomycetes</taxon>
        <taxon>Saprolegniales</taxon>
        <taxon>Verrucalvaceae</taxon>
        <taxon>Aphanomyces</taxon>
    </lineage>
</organism>
<dbReference type="EMBL" id="CAADRA010005789">
    <property type="protein sequence ID" value="VFT92678.1"/>
    <property type="molecule type" value="Genomic_DNA"/>
</dbReference>
<reference evidence="2" key="2">
    <citation type="submission" date="2019-06" db="EMBL/GenBank/DDBJ databases">
        <title>Genomics analysis of Aphanomyces spp. identifies a new class of oomycete effector associated with host adaptation.</title>
        <authorList>
            <person name="Gaulin E."/>
        </authorList>
    </citation>
    <scope>NUCLEOTIDE SEQUENCE</scope>
    <source>
        <strain evidence="2">CBS 578.67</strain>
    </source>
</reference>
<keyword evidence="4" id="KW-1185">Reference proteome</keyword>
<dbReference type="EMBL" id="VJMH01005768">
    <property type="protein sequence ID" value="KAF0693102.1"/>
    <property type="molecule type" value="Genomic_DNA"/>
</dbReference>
<feature type="region of interest" description="Disordered" evidence="1">
    <location>
        <begin position="1"/>
        <end position="46"/>
    </location>
</feature>
<dbReference type="Proteomes" id="UP000332933">
    <property type="component" value="Unassembled WGS sequence"/>
</dbReference>
<evidence type="ECO:0000313" key="3">
    <source>
        <dbReference type="EMBL" id="VFT92678.1"/>
    </source>
</evidence>